<dbReference type="AlphaFoldDB" id="A0A852TFE7"/>
<dbReference type="Proteomes" id="UP000548423">
    <property type="component" value="Unassembled WGS sequence"/>
</dbReference>
<reference evidence="3" key="2">
    <citation type="submission" date="2020-08" db="EMBL/GenBank/DDBJ databases">
        <title>The Agave Microbiome: Exploring the role of microbial communities in plant adaptations to desert environments.</title>
        <authorList>
            <person name="Partida-Martinez L.P."/>
        </authorList>
    </citation>
    <scope>NUCLEOTIDE SEQUENCE [LARGE SCALE GENOMIC DNA]</scope>
    <source>
        <strain evidence="3">AT2.8</strain>
    </source>
</reference>
<feature type="transmembrane region" description="Helical" evidence="1">
    <location>
        <begin position="31"/>
        <end position="53"/>
    </location>
</feature>
<evidence type="ECO:0000256" key="1">
    <source>
        <dbReference type="SAM" id="Phobius"/>
    </source>
</evidence>
<protein>
    <submittedName>
        <fullName evidence="2">Uncharacterized membrane protein YraQ (UPF0718 family)</fullName>
    </submittedName>
</protein>
<reference evidence="3" key="1">
    <citation type="submission" date="2020-07" db="EMBL/GenBank/DDBJ databases">
        <authorList>
            <person name="Partida-Martinez L."/>
            <person name="Huntemann M."/>
            <person name="Clum A."/>
            <person name="Wang J."/>
            <person name="Palaniappan K."/>
            <person name="Ritter S."/>
            <person name="Chen I.-M."/>
            <person name="Stamatis D."/>
            <person name="Reddy T."/>
            <person name="O'Malley R."/>
            <person name="Daum C."/>
            <person name="Shapiro N."/>
            <person name="Ivanova N."/>
            <person name="Kyrpides N."/>
            <person name="Woyke T."/>
        </authorList>
    </citation>
    <scope>NUCLEOTIDE SEQUENCE [LARGE SCALE GENOMIC DNA]</scope>
    <source>
        <strain evidence="3">AT2.8</strain>
    </source>
</reference>
<proteinExistence type="predicted"/>
<organism evidence="2 3">
    <name type="scientific">Neobacillus niacini</name>
    <dbReference type="NCBI Taxonomy" id="86668"/>
    <lineage>
        <taxon>Bacteria</taxon>
        <taxon>Bacillati</taxon>
        <taxon>Bacillota</taxon>
        <taxon>Bacilli</taxon>
        <taxon>Bacillales</taxon>
        <taxon>Bacillaceae</taxon>
        <taxon>Neobacillus</taxon>
    </lineage>
</organism>
<dbReference type="EMBL" id="JACCBX010000007">
    <property type="protein sequence ID" value="NYE06775.1"/>
    <property type="molecule type" value="Genomic_DNA"/>
</dbReference>
<keyword evidence="1" id="KW-1133">Transmembrane helix</keyword>
<comment type="caution">
    <text evidence="2">The sequence shown here is derived from an EMBL/GenBank/DDBJ whole genome shotgun (WGS) entry which is preliminary data.</text>
</comment>
<accession>A0A852TFE7</accession>
<evidence type="ECO:0000313" key="2">
    <source>
        <dbReference type="EMBL" id="NYE06775.1"/>
    </source>
</evidence>
<name>A0A852TFE7_9BACI</name>
<evidence type="ECO:0000313" key="3">
    <source>
        <dbReference type="Proteomes" id="UP000548423"/>
    </source>
</evidence>
<keyword evidence="1" id="KW-0812">Transmembrane</keyword>
<sequence>MAKLKINMTMGVIAFLFTYLFSFLNNTWQTSLFRAIGGFIIFFLLGFVLSFILKQLAGNKNVSLEEEPKLVVENNSEIEKDHPKVEELTEEPGFQAVPLHSLHHQGNGK</sequence>
<keyword evidence="1" id="KW-0472">Membrane</keyword>
<feature type="transmembrane region" description="Helical" evidence="1">
    <location>
        <begin position="7"/>
        <end position="25"/>
    </location>
</feature>
<gene>
    <name evidence="2" type="ORF">F4694_003555</name>
</gene>